<evidence type="ECO:0000256" key="1">
    <source>
        <dbReference type="ARBA" id="ARBA00022729"/>
    </source>
</evidence>
<dbReference type="GO" id="GO:0003993">
    <property type="term" value="F:acid phosphatase activity"/>
    <property type="evidence" value="ECO:0007669"/>
    <property type="project" value="InterPro"/>
</dbReference>
<dbReference type="InterPro" id="IPR004843">
    <property type="entry name" value="Calcineurin-like_PHP"/>
</dbReference>
<dbReference type="STRING" id="1088818.A0A2I0ADR6"/>
<dbReference type="OrthoDB" id="1916879at2759"/>
<accession>A0A2I0ADR6</accession>
<dbReference type="PANTHER" id="PTHR22953">
    <property type="entry name" value="ACID PHOSPHATASE RELATED"/>
    <property type="match status" value="1"/>
</dbReference>
<dbReference type="Proteomes" id="UP000236161">
    <property type="component" value="Unassembled WGS sequence"/>
</dbReference>
<keyword evidence="1" id="KW-0732">Signal</keyword>
<organism evidence="4 5">
    <name type="scientific">Apostasia shenzhenica</name>
    <dbReference type="NCBI Taxonomy" id="1088818"/>
    <lineage>
        <taxon>Eukaryota</taxon>
        <taxon>Viridiplantae</taxon>
        <taxon>Streptophyta</taxon>
        <taxon>Embryophyta</taxon>
        <taxon>Tracheophyta</taxon>
        <taxon>Spermatophyta</taxon>
        <taxon>Magnoliopsida</taxon>
        <taxon>Liliopsida</taxon>
        <taxon>Asparagales</taxon>
        <taxon>Orchidaceae</taxon>
        <taxon>Apostasioideae</taxon>
        <taxon>Apostasia</taxon>
    </lineage>
</organism>
<evidence type="ECO:0000313" key="4">
    <source>
        <dbReference type="EMBL" id="PKA53697.1"/>
    </source>
</evidence>
<feature type="region of interest" description="Disordered" evidence="2">
    <location>
        <begin position="37"/>
        <end position="64"/>
    </location>
</feature>
<keyword evidence="5" id="KW-1185">Reference proteome</keyword>
<name>A0A2I0ADR6_9ASPA</name>
<dbReference type="EMBL" id="KZ451993">
    <property type="protein sequence ID" value="PKA53697.1"/>
    <property type="molecule type" value="Genomic_DNA"/>
</dbReference>
<dbReference type="Pfam" id="PF00149">
    <property type="entry name" value="Metallophos"/>
    <property type="match status" value="1"/>
</dbReference>
<proteinExistence type="predicted"/>
<dbReference type="PANTHER" id="PTHR22953:SF153">
    <property type="entry name" value="PURPLE ACID PHOSPHATASE"/>
    <property type="match status" value="1"/>
</dbReference>
<dbReference type="InterPro" id="IPR029052">
    <property type="entry name" value="Metallo-depent_PP-like"/>
</dbReference>
<evidence type="ECO:0000313" key="5">
    <source>
        <dbReference type="Proteomes" id="UP000236161"/>
    </source>
</evidence>
<dbReference type="Gene3D" id="3.60.21.10">
    <property type="match status" value="1"/>
</dbReference>
<evidence type="ECO:0000259" key="3">
    <source>
        <dbReference type="Pfam" id="PF00149"/>
    </source>
</evidence>
<dbReference type="SUPFAM" id="SSF56300">
    <property type="entry name" value="Metallo-dependent phosphatases"/>
    <property type="match status" value="1"/>
</dbReference>
<sequence>MIYQYTIPRSDLWKAAHKRNNCRYINAASEELGTMIASTGKRPGGRAGAPAQKGTREGGRAGTGGQWLQADLAKVDRSRIPWLFVLIHAPWYNMNEAHQGEGEDMRKAMEEVLYAARVDAIFAGHVHAY</sequence>
<dbReference type="AlphaFoldDB" id="A0A2I0ADR6"/>
<protein>
    <submittedName>
        <fullName evidence="4">Purple acid phosphatase 22</fullName>
    </submittedName>
</protein>
<feature type="domain" description="Calcineurin-like phosphoesterase" evidence="3">
    <location>
        <begin position="62"/>
        <end position="129"/>
    </location>
</feature>
<reference evidence="4 5" key="1">
    <citation type="journal article" date="2017" name="Nature">
        <title>The Apostasia genome and the evolution of orchids.</title>
        <authorList>
            <person name="Zhang G.Q."/>
            <person name="Liu K.W."/>
            <person name="Li Z."/>
            <person name="Lohaus R."/>
            <person name="Hsiao Y.Y."/>
            <person name="Niu S.C."/>
            <person name="Wang J.Y."/>
            <person name="Lin Y.C."/>
            <person name="Xu Q."/>
            <person name="Chen L.J."/>
            <person name="Yoshida K."/>
            <person name="Fujiwara S."/>
            <person name="Wang Z.W."/>
            <person name="Zhang Y.Q."/>
            <person name="Mitsuda N."/>
            <person name="Wang M."/>
            <person name="Liu G.H."/>
            <person name="Pecoraro L."/>
            <person name="Huang H.X."/>
            <person name="Xiao X.J."/>
            <person name="Lin M."/>
            <person name="Wu X.Y."/>
            <person name="Wu W.L."/>
            <person name="Chen Y.Y."/>
            <person name="Chang S.B."/>
            <person name="Sakamoto S."/>
            <person name="Ohme-Takagi M."/>
            <person name="Yagi M."/>
            <person name="Zeng S.J."/>
            <person name="Shen C.Y."/>
            <person name="Yeh C.M."/>
            <person name="Luo Y.B."/>
            <person name="Tsai W.C."/>
            <person name="Van de Peer Y."/>
            <person name="Liu Z.J."/>
        </authorList>
    </citation>
    <scope>NUCLEOTIDE SEQUENCE [LARGE SCALE GENOMIC DNA]</scope>
    <source>
        <strain evidence="5">cv. Shenzhen</strain>
        <tissue evidence="4">Stem</tissue>
    </source>
</reference>
<gene>
    <name evidence="4" type="primary">PAP22</name>
    <name evidence="4" type="ORF">AXF42_Ash009193</name>
</gene>
<dbReference type="InterPro" id="IPR039331">
    <property type="entry name" value="PAPs-like"/>
</dbReference>
<evidence type="ECO:0000256" key="2">
    <source>
        <dbReference type="SAM" id="MobiDB-lite"/>
    </source>
</evidence>